<keyword evidence="2" id="KW-1185">Reference proteome</keyword>
<gene>
    <name evidence="1" type="ordered locus">Acav_2027</name>
</gene>
<evidence type="ECO:0000313" key="1">
    <source>
        <dbReference type="EMBL" id="ADX45941.1"/>
    </source>
</evidence>
<dbReference type="KEGG" id="aaa:Acav_2027"/>
<evidence type="ECO:0000313" key="2">
    <source>
        <dbReference type="Proteomes" id="UP000002482"/>
    </source>
</evidence>
<name>F0Q910_PARA1</name>
<dbReference type="GeneID" id="34238188"/>
<dbReference type="EMBL" id="CP002521">
    <property type="protein sequence ID" value="ADX45941.1"/>
    <property type="molecule type" value="Genomic_DNA"/>
</dbReference>
<dbReference type="AlphaFoldDB" id="F0Q910"/>
<reference evidence="1" key="1">
    <citation type="submission" date="2011-02" db="EMBL/GenBank/DDBJ databases">
        <title>Complete sequence of Acidovorax avenae subsp. avenae ATCC 19860.</title>
        <authorList>
            <consortium name="US DOE Joint Genome Institute"/>
            <person name="Lucas S."/>
            <person name="Copeland A."/>
            <person name="Lapidus A."/>
            <person name="Cheng J.-F."/>
            <person name="Goodwin L."/>
            <person name="Pitluck S."/>
            <person name="Chertkov O."/>
            <person name="Held B."/>
            <person name="Detter J.C."/>
            <person name="Han C."/>
            <person name="Tapia R."/>
            <person name="Land M."/>
            <person name="Hauser L."/>
            <person name="Kyrpides N."/>
            <person name="Ivanova N."/>
            <person name="Ovchinnikova G."/>
            <person name="Pagani I."/>
            <person name="Gordon S."/>
            <person name="Woyke T."/>
        </authorList>
    </citation>
    <scope>NUCLEOTIDE SEQUENCE</scope>
    <source>
        <strain evidence="1">ATCC 19860</strain>
    </source>
</reference>
<dbReference type="Proteomes" id="UP000002482">
    <property type="component" value="Chromosome"/>
</dbReference>
<accession>F0Q910</accession>
<dbReference type="HOGENOM" id="CLU_188994_0_0_4"/>
<dbReference type="OrthoDB" id="8818984at2"/>
<proteinExistence type="predicted"/>
<organism evidence="1 2">
    <name type="scientific">Paracidovorax avenae (strain ATCC 19860 / DSM 7227 / CCUG 15838 / JCM 20985 / LMG 2117 / NCPPB 1011)</name>
    <name type="common">Acidovorax avenae</name>
    <dbReference type="NCBI Taxonomy" id="643561"/>
    <lineage>
        <taxon>Bacteria</taxon>
        <taxon>Pseudomonadati</taxon>
        <taxon>Pseudomonadota</taxon>
        <taxon>Betaproteobacteria</taxon>
        <taxon>Burkholderiales</taxon>
        <taxon>Comamonadaceae</taxon>
        <taxon>Paracidovorax</taxon>
    </lineage>
</organism>
<protein>
    <submittedName>
        <fullName evidence="1">Uncharacterized protein</fullName>
    </submittedName>
</protein>
<dbReference type="RefSeq" id="WP_013594457.1">
    <property type="nucleotide sequence ID" value="NC_015138.1"/>
</dbReference>
<sequence length="97" mass="9991">MASCPPFSVDFTGSAQELFVKIATMIHEHGGTITGGPSGGAFTVGTPLGPVAGTFMVSGQTCTITITQRPFLLPCSVIQNFIKSHLPAVAQAQLGEL</sequence>